<dbReference type="PANTHER" id="PTHR12714:SF9">
    <property type="entry name" value="PROTEIN-S-ISOPRENYLCYSTEINE O-METHYLTRANSFERASE"/>
    <property type="match status" value="1"/>
</dbReference>
<dbReference type="eggNOG" id="COG2020">
    <property type="taxonomic scope" value="Bacteria"/>
</dbReference>
<dbReference type="AlphaFoldDB" id="M1WVN2"/>
<dbReference type="EMBL" id="FO203427">
    <property type="protein sequence ID" value="CCH48618.1"/>
    <property type="molecule type" value="Genomic_DNA"/>
</dbReference>
<dbReference type="Pfam" id="PF04140">
    <property type="entry name" value="ICMT"/>
    <property type="match status" value="1"/>
</dbReference>
<dbReference type="KEGG" id="dpi:BN4_11383"/>
<evidence type="ECO:0000256" key="5">
    <source>
        <dbReference type="SAM" id="Phobius"/>
    </source>
</evidence>
<evidence type="ECO:0000256" key="4">
    <source>
        <dbReference type="ARBA" id="ARBA00023136"/>
    </source>
</evidence>
<evidence type="ECO:0000256" key="1">
    <source>
        <dbReference type="ARBA" id="ARBA00004141"/>
    </source>
</evidence>
<evidence type="ECO:0000313" key="7">
    <source>
        <dbReference type="Proteomes" id="UP000011724"/>
    </source>
</evidence>
<gene>
    <name evidence="6" type="ordered locus">BN4_11383</name>
</gene>
<dbReference type="GO" id="GO:0032259">
    <property type="term" value="P:methylation"/>
    <property type="evidence" value="ECO:0007669"/>
    <property type="project" value="UniProtKB-KW"/>
</dbReference>
<protein>
    <submittedName>
        <fullName evidence="6">Putative Isoprenylcysteine carboxyl methyltransferase</fullName>
    </submittedName>
</protein>
<keyword evidence="4 5" id="KW-0472">Membrane</keyword>
<dbReference type="STRING" id="1322246.BN4_11383"/>
<feature type="transmembrane region" description="Helical" evidence="5">
    <location>
        <begin position="69"/>
        <end position="101"/>
    </location>
</feature>
<evidence type="ECO:0000256" key="3">
    <source>
        <dbReference type="ARBA" id="ARBA00022989"/>
    </source>
</evidence>
<organism evidence="6 7">
    <name type="scientific">Pseudodesulfovibrio piezophilus (strain DSM 21447 / JCM 15486 / C1TLV30)</name>
    <name type="common">Desulfovibrio piezophilus</name>
    <dbReference type="NCBI Taxonomy" id="1322246"/>
    <lineage>
        <taxon>Bacteria</taxon>
        <taxon>Pseudomonadati</taxon>
        <taxon>Thermodesulfobacteriota</taxon>
        <taxon>Desulfovibrionia</taxon>
        <taxon>Desulfovibrionales</taxon>
        <taxon>Desulfovibrionaceae</taxon>
    </lineage>
</organism>
<comment type="subcellular location">
    <subcellularLocation>
        <location evidence="1">Membrane</location>
        <topology evidence="1">Multi-pass membrane protein</topology>
    </subcellularLocation>
</comment>
<dbReference type="PANTHER" id="PTHR12714">
    <property type="entry name" value="PROTEIN-S ISOPRENYLCYSTEINE O-METHYLTRANSFERASE"/>
    <property type="match status" value="1"/>
</dbReference>
<keyword evidence="2 5" id="KW-0812">Transmembrane</keyword>
<sequence>MVSVLLAWIWPGVFRLSASPIALALCFLGWGMVFIGIGGYIWSVRAMVRAVKQNRLETSGPFSLVRHPLYAVWILFLFPGVALASGIWIMLGAAVVAWFFFEHWSKEEERFLEEIFGQEYEQYRLSVPALMPFLSGGGPP</sequence>
<evidence type="ECO:0000313" key="6">
    <source>
        <dbReference type="EMBL" id="CCH48618.1"/>
    </source>
</evidence>
<dbReference type="InterPro" id="IPR007269">
    <property type="entry name" value="ICMT_MeTrfase"/>
</dbReference>
<dbReference type="Gene3D" id="1.20.120.1630">
    <property type="match status" value="1"/>
</dbReference>
<reference evidence="6 7" key="1">
    <citation type="journal article" date="2013" name="PLoS ONE">
        <title>The first genomic and proteomic characterization of a deep-sea sulfate reducer: insights into the piezophilic lifestyle of Desulfovibrio piezophilus.</title>
        <authorList>
            <person name="Pradel N."/>
            <person name="Ji B."/>
            <person name="Gimenez G."/>
            <person name="Talla E."/>
            <person name="Lenoble P."/>
            <person name="Garel M."/>
            <person name="Tamburini C."/>
            <person name="Fourquet P."/>
            <person name="Lebrun R."/>
            <person name="Bertin P."/>
            <person name="Denis Y."/>
            <person name="Pophillat M."/>
            <person name="Barbe V."/>
            <person name="Ollivier B."/>
            <person name="Dolla A."/>
        </authorList>
    </citation>
    <scope>NUCLEOTIDE SEQUENCE [LARGE SCALE GENOMIC DNA]</scope>
    <source>
        <strain evidence="7">DSM 10523 / SB164P1</strain>
    </source>
</reference>
<dbReference type="PATRIC" id="fig|879567.3.peg.1441"/>
<proteinExistence type="predicted"/>
<keyword evidence="6" id="KW-0489">Methyltransferase</keyword>
<keyword evidence="6" id="KW-0808">Transferase</keyword>
<accession>M1WVN2</accession>
<keyword evidence="7" id="KW-1185">Reference proteome</keyword>
<evidence type="ECO:0000256" key="2">
    <source>
        <dbReference type="ARBA" id="ARBA00022692"/>
    </source>
</evidence>
<name>M1WVN2_PSEP2</name>
<dbReference type="Proteomes" id="UP000011724">
    <property type="component" value="Chromosome"/>
</dbReference>
<reference evidence="7" key="2">
    <citation type="journal article" date="2013" name="Stand. Genomic Sci.">
        <title>Complete genome sequence of Desulfocapsa sulfexigens, a marine deltaproteobacterium specialized in disproportionating inorganic sulfur compounds.</title>
        <authorList>
            <person name="Finster K.W."/>
            <person name="Kjeldsen K.U."/>
            <person name="Kube M."/>
            <person name="Reinhardt R."/>
            <person name="Mussmann M."/>
            <person name="Amann R."/>
            <person name="Schreiber L."/>
        </authorList>
    </citation>
    <scope>NUCLEOTIDE SEQUENCE [LARGE SCALE GENOMIC DNA]</scope>
    <source>
        <strain evidence="7">DSM 10523 / SB164P1</strain>
    </source>
</reference>
<dbReference type="GO" id="GO:0016020">
    <property type="term" value="C:membrane"/>
    <property type="evidence" value="ECO:0007669"/>
    <property type="project" value="UniProtKB-SubCell"/>
</dbReference>
<feature type="transmembrane region" description="Helical" evidence="5">
    <location>
        <begin position="28"/>
        <end position="48"/>
    </location>
</feature>
<dbReference type="GO" id="GO:0004671">
    <property type="term" value="F:protein C-terminal S-isoprenylcysteine carboxyl O-methyltransferase activity"/>
    <property type="evidence" value="ECO:0007669"/>
    <property type="project" value="InterPro"/>
</dbReference>
<dbReference type="HOGENOM" id="CLU_065200_4_3_7"/>
<keyword evidence="3 5" id="KW-1133">Transmembrane helix</keyword>